<protein>
    <recommendedName>
        <fullName evidence="5">Inner membrane-spanning protein YciB</fullName>
    </recommendedName>
</protein>
<keyword evidence="4 5" id="KW-0472">Membrane</keyword>
<sequence length="219" mass="24992">MRRAPRARVQRRPRAHRAALLHQLGCVTIRPQLNRCPFATTATMKLLFDLLPIALFFIAFKVWNIYVATGVAIAAVLVQVAWSAFRHRRVDPMLWVSLAIVVVFGGATLVLHNDTFIKWKPTVLYWAFSLAMLFSQFVLRKNLIQKAMSAQIKLPSPVWDQLNVAWALFFAALGIANLFVAYRFSTDTWVDFKLFGTTGAMLVFIVAQSLWLARHMKEE</sequence>
<feature type="transmembrane region" description="Helical" evidence="5">
    <location>
        <begin position="92"/>
        <end position="111"/>
    </location>
</feature>
<evidence type="ECO:0000313" key="6">
    <source>
        <dbReference type="EMBL" id="CBW75186.1"/>
    </source>
</evidence>
<name>E5ARF4_MYCRK</name>
<reference evidence="6 7" key="1">
    <citation type="journal article" date="2011" name="J. Bacteriol.">
        <title>Complete genome sequence of Burkholderia rhizoxinica, an endosymbiont of Rhizopus microsporus.</title>
        <authorList>
            <person name="Lackner G."/>
            <person name="Moebius N."/>
            <person name="Partida-Martinez L."/>
            <person name="Hertweck C."/>
        </authorList>
    </citation>
    <scope>NUCLEOTIDE SEQUENCE [LARGE SCALE GENOMIC DNA]</scope>
    <source>
        <strain evidence="7">DSM 19002 / CIP 109453 / HKI 454</strain>
    </source>
</reference>
<dbReference type="AlphaFoldDB" id="E5ARF4"/>
<accession>E5ARF4</accession>
<comment type="similarity">
    <text evidence="5">Belongs to the YciB family.</text>
</comment>
<dbReference type="eggNOG" id="COG2917">
    <property type="taxonomic scope" value="Bacteria"/>
</dbReference>
<dbReference type="KEGG" id="brh:RBRH_01602"/>
<evidence type="ECO:0000256" key="3">
    <source>
        <dbReference type="ARBA" id="ARBA00022989"/>
    </source>
</evidence>
<keyword evidence="2 5" id="KW-0812">Transmembrane</keyword>
<keyword evidence="1 5" id="KW-1003">Cell membrane</keyword>
<keyword evidence="3 5" id="KW-1133">Transmembrane helix</keyword>
<feature type="transmembrane region" description="Helical" evidence="5">
    <location>
        <begin position="194"/>
        <end position="213"/>
    </location>
</feature>
<dbReference type="HOGENOM" id="CLU_089554_2_0_4"/>
<evidence type="ECO:0000256" key="2">
    <source>
        <dbReference type="ARBA" id="ARBA00022692"/>
    </source>
</evidence>
<feature type="transmembrane region" description="Helical" evidence="5">
    <location>
        <begin position="123"/>
        <end position="143"/>
    </location>
</feature>
<dbReference type="GO" id="GO:0005886">
    <property type="term" value="C:plasma membrane"/>
    <property type="evidence" value="ECO:0007669"/>
    <property type="project" value="UniProtKB-SubCell"/>
</dbReference>
<evidence type="ECO:0000256" key="5">
    <source>
        <dbReference type="HAMAP-Rule" id="MF_00189"/>
    </source>
</evidence>
<dbReference type="Pfam" id="PF04279">
    <property type="entry name" value="IspA"/>
    <property type="match status" value="1"/>
</dbReference>
<evidence type="ECO:0000313" key="7">
    <source>
        <dbReference type="Proteomes" id="UP000007437"/>
    </source>
</evidence>
<comment type="subcellular location">
    <subcellularLocation>
        <location evidence="5">Cell inner membrane</location>
        <topology evidence="5">Multi-pass membrane protein</topology>
    </subcellularLocation>
</comment>
<gene>
    <name evidence="5" type="primary">yciB</name>
    <name evidence="6" type="ordered locus">RBRH_01602</name>
</gene>
<dbReference type="NCBIfam" id="NF001325">
    <property type="entry name" value="PRK00259.1-3"/>
    <property type="match status" value="1"/>
</dbReference>
<dbReference type="NCBIfam" id="TIGR00997">
    <property type="entry name" value="ispZ"/>
    <property type="match status" value="1"/>
</dbReference>
<feature type="transmembrane region" description="Helical" evidence="5">
    <location>
        <begin position="164"/>
        <end position="182"/>
    </location>
</feature>
<dbReference type="STRING" id="882378.RBRH_01602"/>
<dbReference type="EMBL" id="FR687359">
    <property type="protein sequence ID" value="CBW75186.1"/>
    <property type="molecule type" value="Genomic_DNA"/>
</dbReference>
<dbReference type="HAMAP" id="MF_00189">
    <property type="entry name" value="YciB"/>
    <property type="match status" value="1"/>
</dbReference>
<dbReference type="PANTHER" id="PTHR36917:SF1">
    <property type="entry name" value="INNER MEMBRANE-SPANNING PROTEIN YCIB"/>
    <property type="match status" value="1"/>
</dbReference>
<organism evidence="6 7">
    <name type="scientific">Mycetohabitans rhizoxinica (strain DSM 19002 / CIP 109453 / HKI 454)</name>
    <name type="common">Paraburkholderia rhizoxinica</name>
    <dbReference type="NCBI Taxonomy" id="882378"/>
    <lineage>
        <taxon>Bacteria</taxon>
        <taxon>Pseudomonadati</taxon>
        <taxon>Pseudomonadota</taxon>
        <taxon>Betaproteobacteria</taxon>
        <taxon>Burkholderiales</taxon>
        <taxon>Burkholderiaceae</taxon>
        <taxon>Mycetohabitans</taxon>
    </lineage>
</organism>
<feature type="transmembrane region" description="Helical" evidence="5">
    <location>
        <begin position="65"/>
        <end position="85"/>
    </location>
</feature>
<comment type="function">
    <text evidence="5">Plays a role in cell envelope biogenesis, maintenance of cell envelope integrity and membrane homeostasis.</text>
</comment>
<proteinExistence type="inferred from homology"/>
<evidence type="ECO:0000256" key="4">
    <source>
        <dbReference type="ARBA" id="ARBA00023136"/>
    </source>
</evidence>
<keyword evidence="5" id="KW-0997">Cell inner membrane</keyword>
<dbReference type="InterPro" id="IPR006008">
    <property type="entry name" value="YciB"/>
</dbReference>
<evidence type="ECO:0000256" key="1">
    <source>
        <dbReference type="ARBA" id="ARBA00022475"/>
    </source>
</evidence>
<dbReference type="Proteomes" id="UP000007437">
    <property type="component" value="Chromosome"/>
</dbReference>
<feature type="transmembrane region" description="Helical" evidence="5">
    <location>
        <begin position="38"/>
        <end position="59"/>
    </location>
</feature>
<dbReference type="PANTHER" id="PTHR36917">
    <property type="entry name" value="INTRACELLULAR SEPTATION PROTEIN A-RELATED"/>
    <property type="match status" value="1"/>
</dbReference>